<protein>
    <submittedName>
        <fullName evidence="5">Uncharacterized protein</fullName>
    </submittedName>
</protein>
<sequence length="87" mass="9636">VTVKGRLTCGALSTSNQTITIQDVRLMEYDAVGSNDLINVSTSDGDGRFEVSGGQNEYWGHEFFLEIRLPCWRTGRGSFTACQRPSM</sequence>
<comment type="caution">
    <text evidence="5">The sequence shown here is derived from an EMBL/GenBank/DDBJ whole genome shotgun (WGS) entry which is preliminary data.</text>
</comment>
<keyword evidence="3" id="KW-0964">Secreted</keyword>
<dbReference type="PANTHER" id="PTHR21700">
    <property type="entry name" value="TRANSTHYRETIN-LIKE FAMILY PROTEIN-RELATED"/>
    <property type="match status" value="1"/>
</dbReference>
<gene>
    <name evidence="5" type="ORF">PMAYCL1PPCAC_06544</name>
</gene>
<feature type="non-terminal residue" evidence="5">
    <location>
        <position position="1"/>
    </location>
</feature>
<evidence type="ECO:0000256" key="3">
    <source>
        <dbReference type="ARBA" id="ARBA00022525"/>
    </source>
</evidence>
<name>A0AAN5CBR2_9BILA</name>
<dbReference type="InterPro" id="IPR038479">
    <property type="entry name" value="Transthyretin-like_sf"/>
</dbReference>
<feature type="non-terminal residue" evidence="5">
    <location>
        <position position="87"/>
    </location>
</feature>
<accession>A0AAN5CBR2</accession>
<dbReference type="GO" id="GO:0005576">
    <property type="term" value="C:extracellular region"/>
    <property type="evidence" value="ECO:0007669"/>
    <property type="project" value="UniProtKB-SubCell"/>
</dbReference>
<dbReference type="PANTHER" id="PTHR21700:SF3">
    <property type="entry name" value="TRANSTHYRETIN-LIKE PROTEIN 5"/>
    <property type="match status" value="1"/>
</dbReference>
<dbReference type="Gene3D" id="2.60.40.3330">
    <property type="match status" value="1"/>
</dbReference>
<reference evidence="6" key="1">
    <citation type="submission" date="2022-10" db="EMBL/GenBank/DDBJ databases">
        <title>Genome assembly of Pristionchus species.</title>
        <authorList>
            <person name="Yoshida K."/>
            <person name="Sommer R.J."/>
        </authorList>
    </citation>
    <scope>NUCLEOTIDE SEQUENCE [LARGE SCALE GENOMIC DNA]</scope>
    <source>
        <strain evidence="6">RS5460</strain>
    </source>
</reference>
<evidence type="ECO:0000313" key="6">
    <source>
        <dbReference type="Proteomes" id="UP001328107"/>
    </source>
</evidence>
<dbReference type="AlphaFoldDB" id="A0AAN5CBR2"/>
<evidence type="ECO:0000256" key="4">
    <source>
        <dbReference type="ARBA" id="ARBA00022729"/>
    </source>
</evidence>
<keyword evidence="6" id="KW-1185">Reference proteome</keyword>
<comment type="similarity">
    <text evidence="2">Belongs to the nematode transthyretin-like family.</text>
</comment>
<evidence type="ECO:0000256" key="1">
    <source>
        <dbReference type="ARBA" id="ARBA00004613"/>
    </source>
</evidence>
<dbReference type="GO" id="GO:0009986">
    <property type="term" value="C:cell surface"/>
    <property type="evidence" value="ECO:0007669"/>
    <property type="project" value="InterPro"/>
</dbReference>
<dbReference type="InterPro" id="IPR001534">
    <property type="entry name" value="Transthyretin-like"/>
</dbReference>
<keyword evidence="4" id="KW-0732">Signal</keyword>
<comment type="subcellular location">
    <subcellularLocation>
        <location evidence="1">Secreted</location>
    </subcellularLocation>
</comment>
<evidence type="ECO:0000256" key="2">
    <source>
        <dbReference type="ARBA" id="ARBA00010112"/>
    </source>
</evidence>
<dbReference type="Proteomes" id="UP001328107">
    <property type="component" value="Unassembled WGS sequence"/>
</dbReference>
<evidence type="ECO:0000313" key="5">
    <source>
        <dbReference type="EMBL" id="GMR36349.1"/>
    </source>
</evidence>
<proteinExistence type="inferred from homology"/>
<dbReference type="Pfam" id="PF01060">
    <property type="entry name" value="TTR-52"/>
    <property type="match status" value="1"/>
</dbReference>
<organism evidence="5 6">
    <name type="scientific">Pristionchus mayeri</name>
    <dbReference type="NCBI Taxonomy" id="1317129"/>
    <lineage>
        <taxon>Eukaryota</taxon>
        <taxon>Metazoa</taxon>
        <taxon>Ecdysozoa</taxon>
        <taxon>Nematoda</taxon>
        <taxon>Chromadorea</taxon>
        <taxon>Rhabditida</taxon>
        <taxon>Rhabditina</taxon>
        <taxon>Diplogasteromorpha</taxon>
        <taxon>Diplogasteroidea</taxon>
        <taxon>Neodiplogasteridae</taxon>
        <taxon>Pristionchus</taxon>
    </lineage>
</organism>
<dbReference type="EMBL" id="BTRK01000002">
    <property type="protein sequence ID" value="GMR36349.1"/>
    <property type="molecule type" value="Genomic_DNA"/>
</dbReference>